<gene>
    <name evidence="5" type="ORF">KCX82_09380</name>
</gene>
<dbReference type="Proteomes" id="UP000675664">
    <property type="component" value="Unassembled WGS sequence"/>
</dbReference>
<evidence type="ECO:0000256" key="1">
    <source>
        <dbReference type="ARBA" id="ARBA00022723"/>
    </source>
</evidence>
<protein>
    <submittedName>
        <fullName evidence="5">4Fe-4S binding protein</fullName>
    </submittedName>
</protein>
<comment type="caution">
    <text evidence="5">The sequence shown here is derived from an EMBL/GenBank/DDBJ whole genome shotgun (WGS) entry which is preliminary data.</text>
</comment>
<dbReference type="PROSITE" id="PS51379">
    <property type="entry name" value="4FE4S_FER_2"/>
    <property type="match status" value="2"/>
</dbReference>
<accession>A0A8J7W2Q0</accession>
<evidence type="ECO:0000313" key="6">
    <source>
        <dbReference type="Proteomes" id="UP000675664"/>
    </source>
</evidence>
<dbReference type="GO" id="GO:0051536">
    <property type="term" value="F:iron-sulfur cluster binding"/>
    <property type="evidence" value="ECO:0007669"/>
    <property type="project" value="UniProtKB-KW"/>
</dbReference>
<dbReference type="InterPro" id="IPR017896">
    <property type="entry name" value="4Fe4S_Fe-S-bd"/>
</dbReference>
<dbReference type="GO" id="GO:0046872">
    <property type="term" value="F:metal ion binding"/>
    <property type="evidence" value="ECO:0007669"/>
    <property type="project" value="UniProtKB-KW"/>
</dbReference>
<dbReference type="SUPFAM" id="SSF54862">
    <property type="entry name" value="4Fe-4S ferredoxins"/>
    <property type="match status" value="1"/>
</dbReference>
<evidence type="ECO:0000256" key="3">
    <source>
        <dbReference type="ARBA" id="ARBA00023014"/>
    </source>
</evidence>
<keyword evidence="1" id="KW-0479">Metal-binding</keyword>
<proteinExistence type="predicted"/>
<dbReference type="Pfam" id="PF12838">
    <property type="entry name" value="Fer4_7"/>
    <property type="match status" value="1"/>
</dbReference>
<evidence type="ECO:0000313" key="5">
    <source>
        <dbReference type="EMBL" id="MBR0598083.1"/>
    </source>
</evidence>
<dbReference type="InterPro" id="IPR017900">
    <property type="entry name" value="4Fe4S_Fe_S_CS"/>
</dbReference>
<name>A0A8J7W2Q0_9FIRM</name>
<dbReference type="EMBL" id="JAGSND010000005">
    <property type="protein sequence ID" value="MBR0598083.1"/>
    <property type="molecule type" value="Genomic_DNA"/>
</dbReference>
<keyword evidence="6" id="KW-1185">Reference proteome</keyword>
<reference evidence="5" key="1">
    <citation type="submission" date="2021-04" db="EMBL/GenBank/DDBJ databases">
        <title>Sinoanaerobacter chloroacetimidivorans sp. nov., an obligate anaerobic bacterium isolated from anaerobic sludge.</title>
        <authorList>
            <person name="Bao Y."/>
        </authorList>
    </citation>
    <scope>NUCLEOTIDE SEQUENCE</scope>
    <source>
        <strain evidence="5">BAD-6</strain>
    </source>
</reference>
<keyword evidence="3" id="KW-0411">Iron-sulfur</keyword>
<keyword evidence="2" id="KW-0408">Iron</keyword>
<feature type="domain" description="4Fe-4S ferredoxin-type" evidence="4">
    <location>
        <begin position="64"/>
        <end position="93"/>
    </location>
</feature>
<evidence type="ECO:0000259" key="4">
    <source>
        <dbReference type="PROSITE" id="PS51379"/>
    </source>
</evidence>
<sequence length="166" mass="18390">MNMTLERNGCITREELERFNLITSEERFKKGTVAVIECIQEIPCNPCEAACPQGAIRIGSPITSLPKLNEELCTGCGVCIAKCPGLAIFTIDKTYSDTEATVSFPYEYVPLPVKDEIVEAVNREGKVVCKGKVVKVLNPKSYDRTPVVTVAIQKEFADDVRSMKRK</sequence>
<dbReference type="Gene3D" id="3.30.70.20">
    <property type="match status" value="1"/>
</dbReference>
<reference evidence="5" key="2">
    <citation type="submission" date="2021-04" db="EMBL/GenBank/DDBJ databases">
        <authorList>
            <person name="Liu J."/>
        </authorList>
    </citation>
    <scope>NUCLEOTIDE SEQUENCE</scope>
    <source>
        <strain evidence="5">BAD-6</strain>
    </source>
</reference>
<evidence type="ECO:0000256" key="2">
    <source>
        <dbReference type="ARBA" id="ARBA00023004"/>
    </source>
</evidence>
<feature type="domain" description="4Fe-4S ferredoxin-type" evidence="4">
    <location>
        <begin position="29"/>
        <end position="61"/>
    </location>
</feature>
<organism evidence="5 6">
    <name type="scientific">Sinanaerobacter chloroacetimidivorans</name>
    <dbReference type="NCBI Taxonomy" id="2818044"/>
    <lineage>
        <taxon>Bacteria</taxon>
        <taxon>Bacillati</taxon>
        <taxon>Bacillota</taxon>
        <taxon>Clostridia</taxon>
        <taxon>Peptostreptococcales</taxon>
        <taxon>Anaerovoracaceae</taxon>
        <taxon>Sinanaerobacter</taxon>
    </lineage>
</organism>
<dbReference type="PROSITE" id="PS00198">
    <property type="entry name" value="4FE4S_FER_1"/>
    <property type="match status" value="1"/>
</dbReference>
<dbReference type="AlphaFoldDB" id="A0A8J7W2Q0"/>